<reference evidence="1" key="1">
    <citation type="submission" date="2020-10" db="EMBL/GenBank/DDBJ databases">
        <authorList>
            <person name="Gilroy R."/>
        </authorList>
    </citation>
    <scope>NUCLEOTIDE SEQUENCE</scope>
    <source>
        <strain evidence="1">14508</strain>
    </source>
</reference>
<gene>
    <name evidence="1" type="ORF">IAD04_01515</name>
</gene>
<keyword evidence="1" id="KW-0489">Methyltransferase</keyword>
<dbReference type="PANTHER" id="PTHR38451:SF1">
    <property type="entry name" value="TRNA (ADENINE(22)-N(1))-METHYLTRANSFERASE"/>
    <property type="match status" value="1"/>
</dbReference>
<keyword evidence="1" id="KW-0808">Transferase</keyword>
<evidence type="ECO:0000313" key="2">
    <source>
        <dbReference type="Proteomes" id="UP000886893"/>
    </source>
</evidence>
<dbReference type="AlphaFoldDB" id="A0A9D1G7G2"/>
<name>A0A9D1G7G2_9FIRM</name>
<dbReference type="InterPro" id="IPR006901">
    <property type="entry name" value="TrmK"/>
</dbReference>
<dbReference type="Gene3D" id="3.40.50.150">
    <property type="entry name" value="Vaccinia Virus protein VP39"/>
    <property type="match status" value="1"/>
</dbReference>
<protein>
    <submittedName>
        <fullName evidence="1">SAM-dependent methyltransferase</fullName>
    </submittedName>
</protein>
<reference evidence="1" key="2">
    <citation type="journal article" date="2021" name="PeerJ">
        <title>Extensive microbial diversity within the chicken gut microbiome revealed by metagenomics and culture.</title>
        <authorList>
            <person name="Gilroy R."/>
            <person name="Ravi A."/>
            <person name="Getino M."/>
            <person name="Pursley I."/>
            <person name="Horton D.L."/>
            <person name="Alikhan N.F."/>
            <person name="Baker D."/>
            <person name="Gharbi K."/>
            <person name="Hall N."/>
            <person name="Watson M."/>
            <person name="Adriaenssens E.M."/>
            <person name="Foster-Nyarko E."/>
            <person name="Jarju S."/>
            <person name="Secka A."/>
            <person name="Antonio M."/>
            <person name="Oren A."/>
            <person name="Chaudhuri R.R."/>
            <person name="La Ragione R."/>
            <person name="Hildebrand F."/>
            <person name="Pallen M.J."/>
        </authorList>
    </citation>
    <scope>NUCLEOTIDE SEQUENCE</scope>
    <source>
        <strain evidence="1">14508</strain>
    </source>
</reference>
<comment type="caution">
    <text evidence="1">The sequence shown here is derived from an EMBL/GenBank/DDBJ whole genome shotgun (WGS) entry which is preliminary data.</text>
</comment>
<proteinExistence type="predicted"/>
<dbReference type="Pfam" id="PF12847">
    <property type="entry name" value="Methyltransf_18"/>
    <property type="match status" value="1"/>
</dbReference>
<dbReference type="GO" id="GO:0160105">
    <property type="term" value="F:tRNA (adenine(22)-N1)-methyltransferase activity"/>
    <property type="evidence" value="ECO:0007669"/>
    <property type="project" value="InterPro"/>
</dbReference>
<organism evidence="1 2">
    <name type="scientific">Candidatus Caccosoma faecigallinarum</name>
    <dbReference type="NCBI Taxonomy" id="2840720"/>
    <lineage>
        <taxon>Bacteria</taxon>
        <taxon>Bacillati</taxon>
        <taxon>Bacillota</taxon>
        <taxon>Bacillota incertae sedis</taxon>
        <taxon>Candidatus Caccosoma</taxon>
    </lineage>
</organism>
<dbReference type="Proteomes" id="UP000886893">
    <property type="component" value="Unassembled WGS sequence"/>
</dbReference>
<dbReference type="PIRSF" id="PIRSF018637">
    <property type="entry name" value="TrmK"/>
    <property type="match status" value="1"/>
</dbReference>
<sequence length="220" mass="25630">MILSKRLQAIANQVPSCKTMADIGTDHGILPIYLCLNHRINQAYACDIAPKSLNKAIEKIKKYHLEKQITPLLGDGMKMLPQSVESIVIAGMGGHLMTKILNESPHFHPHLILQANTHMEMVRMWLMENQYVIVDESIVFEKKQYYEIIHAKKTNESIFYDDFALKYGPILMQKKDPIWLQKYHQLLITYTNIDRQLQQSQKKDVKLLQKIEEIKKIMQD</sequence>
<dbReference type="Gene3D" id="1.10.287.1890">
    <property type="match status" value="1"/>
</dbReference>
<dbReference type="SUPFAM" id="SSF53335">
    <property type="entry name" value="S-adenosyl-L-methionine-dependent methyltransferases"/>
    <property type="match status" value="1"/>
</dbReference>
<dbReference type="EMBL" id="DVKI01000046">
    <property type="protein sequence ID" value="HIT17044.1"/>
    <property type="molecule type" value="Genomic_DNA"/>
</dbReference>
<dbReference type="InterPro" id="IPR029063">
    <property type="entry name" value="SAM-dependent_MTases_sf"/>
</dbReference>
<dbReference type="PANTHER" id="PTHR38451">
    <property type="entry name" value="TRNA (ADENINE(22)-N(1))-METHYLTRANSFERASE"/>
    <property type="match status" value="1"/>
</dbReference>
<dbReference type="GO" id="GO:0032259">
    <property type="term" value="P:methylation"/>
    <property type="evidence" value="ECO:0007669"/>
    <property type="project" value="UniProtKB-KW"/>
</dbReference>
<accession>A0A9D1G7G2</accession>
<evidence type="ECO:0000313" key="1">
    <source>
        <dbReference type="EMBL" id="HIT17044.1"/>
    </source>
</evidence>